<proteinExistence type="predicted"/>
<keyword evidence="2" id="KW-0472">Membrane</keyword>
<protein>
    <submittedName>
        <fullName evidence="3">Uncharacterized protein</fullName>
    </submittedName>
</protein>
<dbReference type="InParanoid" id="A0A194XQU8"/>
<keyword evidence="2" id="KW-0812">Transmembrane</keyword>
<feature type="transmembrane region" description="Helical" evidence="2">
    <location>
        <begin position="84"/>
        <end position="108"/>
    </location>
</feature>
<dbReference type="GeneID" id="28816332"/>
<dbReference type="InterPro" id="IPR021514">
    <property type="entry name" value="DUF3176"/>
</dbReference>
<evidence type="ECO:0000256" key="1">
    <source>
        <dbReference type="SAM" id="MobiDB-lite"/>
    </source>
</evidence>
<reference evidence="3 4" key="1">
    <citation type="submission" date="2015-10" db="EMBL/GenBank/DDBJ databases">
        <title>Full genome of DAOMC 229536 Phialocephala scopiformis, a fungal endophyte of spruce producing the potent anti-insectan compound rugulosin.</title>
        <authorList>
            <consortium name="DOE Joint Genome Institute"/>
            <person name="Walker A.K."/>
            <person name="Frasz S.L."/>
            <person name="Seifert K.A."/>
            <person name="Miller J.D."/>
            <person name="Mondo S.J."/>
            <person name="Labutti K."/>
            <person name="Lipzen A."/>
            <person name="Dockter R."/>
            <person name="Kennedy M."/>
            <person name="Grigoriev I.V."/>
            <person name="Spatafora J.W."/>
        </authorList>
    </citation>
    <scope>NUCLEOTIDE SEQUENCE [LARGE SCALE GENOMIC DNA]</scope>
    <source>
        <strain evidence="3 4">CBS 120377</strain>
    </source>
</reference>
<feature type="transmembrane region" description="Helical" evidence="2">
    <location>
        <begin position="187"/>
        <end position="205"/>
    </location>
</feature>
<feature type="region of interest" description="Disordered" evidence="1">
    <location>
        <begin position="1"/>
        <end position="78"/>
    </location>
</feature>
<keyword evidence="2" id="KW-1133">Transmembrane helix</keyword>
<accession>A0A194XQU8</accession>
<keyword evidence="4" id="KW-1185">Reference proteome</keyword>
<feature type="compositionally biased region" description="Polar residues" evidence="1">
    <location>
        <begin position="39"/>
        <end position="62"/>
    </location>
</feature>
<dbReference type="PANTHER" id="PTHR35394">
    <property type="entry name" value="DUF3176 DOMAIN-CONTAINING PROTEIN"/>
    <property type="match status" value="1"/>
</dbReference>
<dbReference type="OrthoDB" id="5376804at2759"/>
<evidence type="ECO:0000256" key="2">
    <source>
        <dbReference type="SAM" id="Phobius"/>
    </source>
</evidence>
<dbReference type="Pfam" id="PF11374">
    <property type="entry name" value="DUF3176"/>
    <property type="match status" value="1"/>
</dbReference>
<evidence type="ECO:0000313" key="3">
    <source>
        <dbReference type="EMBL" id="KUJ22655.1"/>
    </source>
</evidence>
<feature type="compositionally biased region" description="Low complexity" evidence="1">
    <location>
        <begin position="69"/>
        <end position="78"/>
    </location>
</feature>
<feature type="transmembrane region" description="Helical" evidence="2">
    <location>
        <begin position="538"/>
        <end position="560"/>
    </location>
</feature>
<dbReference type="AlphaFoldDB" id="A0A194XQU8"/>
<dbReference type="KEGG" id="psco:LY89DRAFT_307003"/>
<evidence type="ECO:0000313" key="4">
    <source>
        <dbReference type="Proteomes" id="UP000070700"/>
    </source>
</evidence>
<organism evidence="3 4">
    <name type="scientific">Mollisia scopiformis</name>
    <name type="common">Conifer needle endophyte fungus</name>
    <name type="synonym">Phialocephala scopiformis</name>
    <dbReference type="NCBI Taxonomy" id="149040"/>
    <lineage>
        <taxon>Eukaryota</taxon>
        <taxon>Fungi</taxon>
        <taxon>Dikarya</taxon>
        <taxon>Ascomycota</taxon>
        <taxon>Pezizomycotina</taxon>
        <taxon>Leotiomycetes</taxon>
        <taxon>Helotiales</taxon>
        <taxon>Mollisiaceae</taxon>
        <taxon>Mollisia</taxon>
    </lineage>
</organism>
<dbReference type="RefSeq" id="XP_018077010.1">
    <property type="nucleotide sequence ID" value="XM_018206606.1"/>
</dbReference>
<dbReference type="PANTHER" id="PTHR35394:SF6">
    <property type="entry name" value="DUF3176 DOMAIN-CONTAINING PROTEIN"/>
    <property type="match status" value="1"/>
</dbReference>
<name>A0A194XQU8_MOLSC</name>
<dbReference type="Proteomes" id="UP000070700">
    <property type="component" value="Unassembled WGS sequence"/>
</dbReference>
<feature type="transmembrane region" description="Helical" evidence="2">
    <location>
        <begin position="120"/>
        <end position="145"/>
    </location>
</feature>
<gene>
    <name evidence="3" type="ORF">LY89DRAFT_307003</name>
</gene>
<sequence>MAAPYLHPQSSFSEVGLAPNTGAVEEPSRASPPKDTNKRGQSPTVSLTETWTSSPASTQQGSFKEKNGSRTSFGRSSTTSETTWFPEVVCLIIGFASIGAIIGVLAHYNDRTLPQWPYSITLNTIIALLTALANGTLAVPLSNGISQLKWDRFKKDRTVLTDMDLFDQASRGPLGAFNLIARAPGRMMGSFGASITILAFALGPFSQQVATYQNRMVGTDKIAKLPVAVNYTGVLPGDSSSNGYVPILPMKAAVYNGLFAESNPLNPFAVTCETGNCTWPAVDTLAVCSSCIDVTSMMSRYCPNGVPANGDVSTCGWQLPNGAMLNTSTDVFSMTSYLPSPYGLQPYTTILELYFLGTEAQSGPPLNYNPWARQCTLEYCVQTIETAVVDGTLSQNVTQTTTNSTTVNVGSTNGTLPVSITSPNGSSVFISEAAALGIQSWFSDLFMNGSASRNASATVVKDQSVIVNLTVGISSGTTYFDTDIVQTFYWDYYEYADGIGQAMTDLATAMTVAFRTFNGVDKIPGTAYGLEVHLRVRWSWIVVPVLIVLCTILFLAMVIFNANRHKVPLWKGNALAVMFCGMGLDHDSRKLFRGKQSLKERMDVAKHVRVQLDGQGNMAAI</sequence>
<dbReference type="EMBL" id="KQ947406">
    <property type="protein sequence ID" value="KUJ22655.1"/>
    <property type="molecule type" value="Genomic_DNA"/>
</dbReference>